<dbReference type="InterPro" id="IPR000182">
    <property type="entry name" value="GNAT_dom"/>
</dbReference>
<protein>
    <submittedName>
        <fullName evidence="6">Bifunctional helix-turn-helix transcriptional regulator/GNAT family N-acetyltransferase</fullName>
    </submittedName>
    <submittedName>
        <fullName evidence="5">MarR family transcriptional regulator</fullName>
    </submittedName>
</protein>
<dbReference type="Proteomes" id="UP000198233">
    <property type="component" value="Chromosome"/>
</dbReference>
<dbReference type="InterPro" id="IPR050769">
    <property type="entry name" value="NAT_camello-type"/>
</dbReference>
<proteinExistence type="predicted"/>
<dbReference type="SUPFAM" id="SSF55729">
    <property type="entry name" value="Acyl-CoA N-acyltransferases (Nat)"/>
    <property type="match status" value="1"/>
</dbReference>
<dbReference type="RefSeq" id="WP_081953840.1">
    <property type="nucleotide sequence ID" value="NZ_CP022272.1"/>
</dbReference>
<evidence type="ECO:0000313" key="7">
    <source>
        <dbReference type="Proteomes" id="UP000198233"/>
    </source>
</evidence>
<accession>A0AAC9XMB9</accession>
<evidence type="ECO:0000259" key="3">
    <source>
        <dbReference type="PROSITE" id="PS50995"/>
    </source>
</evidence>
<evidence type="ECO:0000256" key="1">
    <source>
        <dbReference type="ARBA" id="ARBA00022679"/>
    </source>
</evidence>
<dbReference type="Pfam" id="PF12802">
    <property type="entry name" value="MarR_2"/>
    <property type="match status" value="1"/>
</dbReference>
<dbReference type="InterPro" id="IPR000835">
    <property type="entry name" value="HTH_MarR-typ"/>
</dbReference>
<keyword evidence="1" id="KW-0808">Transferase</keyword>
<dbReference type="PANTHER" id="PTHR13947:SF37">
    <property type="entry name" value="LD18367P"/>
    <property type="match status" value="1"/>
</dbReference>
<dbReference type="GO" id="GO:0008080">
    <property type="term" value="F:N-acetyltransferase activity"/>
    <property type="evidence" value="ECO:0007669"/>
    <property type="project" value="InterPro"/>
</dbReference>
<dbReference type="InterPro" id="IPR016181">
    <property type="entry name" value="Acyl_CoA_acyltransferase"/>
</dbReference>
<keyword evidence="2" id="KW-0175">Coiled coil</keyword>
<dbReference type="CDD" id="cd04301">
    <property type="entry name" value="NAT_SF"/>
    <property type="match status" value="1"/>
</dbReference>
<dbReference type="PANTHER" id="PTHR13947">
    <property type="entry name" value="GNAT FAMILY N-ACETYLTRANSFERASE"/>
    <property type="match status" value="1"/>
</dbReference>
<dbReference type="PRINTS" id="PR00598">
    <property type="entry name" value="HTHMARR"/>
</dbReference>
<dbReference type="PROSITE" id="PS51186">
    <property type="entry name" value="GNAT"/>
    <property type="match status" value="1"/>
</dbReference>
<dbReference type="Gene3D" id="1.10.10.10">
    <property type="entry name" value="Winged helix-like DNA-binding domain superfamily/Winged helix DNA-binding domain"/>
    <property type="match status" value="1"/>
</dbReference>
<name>A0AAC9XMB9_9GAMM</name>
<organism evidence="5 7">
    <name type="scientific">Shewanella marisflavi</name>
    <dbReference type="NCBI Taxonomy" id="260364"/>
    <lineage>
        <taxon>Bacteria</taxon>
        <taxon>Pseudomonadati</taxon>
        <taxon>Pseudomonadota</taxon>
        <taxon>Gammaproteobacteria</taxon>
        <taxon>Alteromonadales</taxon>
        <taxon>Shewanellaceae</taxon>
        <taxon>Shewanella</taxon>
    </lineage>
</organism>
<feature type="domain" description="N-acetyltransferase" evidence="4">
    <location>
        <begin position="165"/>
        <end position="321"/>
    </location>
</feature>
<dbReference type="SMART" id="SM00347">
    <property type="entry name" value="HTH_MARR"/>
    <property type="match status" value="1"/>
</dbReference>
<dbReference type="EMBL" id="CP041153">
    <property type="protein sequence ID" value="QDF74299.1"/>
    <property type="molecule type" value="Genomic_DNA"/>
</dbReference>
<dbReference type="GO" id="GO:0003700">
    <property type="term" value="F:DNA-binding transcription factor activity"/>
    <property type="evidence" value="ECO:0007669"/>
    <property type="project" value="InterPro"/>
</dbReference>
<reference evidence="5 7" key="1">
    <citation type="submission" date="2017-06" db="EMBL/GenBank/DDBJ databases">
        <title>Complete genome sequence of Shewanella marisflavi EP1 associated with anaerobic 2,4-dinitrotoluene reduction and salt tolerance.</title>
        <authorList>
            <person name="Huang J."/>
        </authorList>
    </citation>
    <scope>NUCLEOTIDE SEQUENCE [LARGE SCALE GENOMIC DNA]</scope>
    <source>
        <strain evidence="5 7">EP1</strain>
    </source>
</reference>
<dbReference type="Proteomes" id="UP000318758">
    <property type="component" value="Chromosome"/>
</dbReference>
<gene>
    <name evidence="5" type="ORF">CFF01_03535</name>
    <name evidence="6" type="ORF">FGA12_03460</name>
</gene>
<evidence type="ECO:0000313" key="8">
    <source>
        <dbReference type="Proteomes" id="UP000318758"/>
    </source>
</evidence>
<feature type="coiled-coil region" evidence="2">
    <location>
        <begin position="116"/>
        <end position="162"/>
    </location>
</feature>
<evidence type="ECO:0000259" key="4">
    <source>
        <dbReference type="PROSITE" id="PS51186"/>
    </source>
</evidence>
<sequence length="322" mass="35868">MSQLCPSTLDDSAPTQTIELPQTCSSLRSLSRLLVRQLGMLNSACGDLPLSPVQAHALIELDSQELSIKQLALALNIDKSNASRAVSQLCEKGFAKSRNNPRDSRSSLCQLTPQGKRQLTRLNEQQNKMYQEILAQLSLEQIAQLEASLSQYTRAIELANAQQGYEIRSLEEQDNRHIARVIRNVSAEYGLTPDKGYSVADPTLDDLYSVYQGDKAHYWVVDYKGLVMGGVGIAPLPGHSEICELQKMYFDPKLRGKGFAKRMALQAFEFARRQGFSLCYLETTACLHEAVKLYEKLGFEHLDAPLGNTGHDACEMPMLLKL</sequence>
<reference evidence="6 8" key="2">
    <citation type="submission" date="2019-06" db="EMBL/GenBank/DDBJ databases">
        <title>Complete genome of Shewanella marisflavi ECSMB14101, a mussel settlement-inducing bacterium isolated from East China Sea.</title>
        <authorList>
            <person name="Yang J."/>
            <person name="Liang X."/>
            <person name="Chang R."/>
            <person name="Peng L."/>
        </authorList>
    </citation>
    <scope>NUCLEOTIDE SEQUENCE [LARGE SCALE GENOMIC DNA]</scope>
    <source>
        <strain evidence="6 8">ECSMB14101</strain>
    </source>
</reference>
<keyword evidence="8" id="KW-1185">Reference proteome</keyword>
<dbReference type="SUPFAM" id="SSF46785">
    <property type="entry name" value="Winged helix' DNA-binding domain"/>
    <property type="match status" value="1"/>
</dbReference>
<dbReference type="Gene3D" id="3.40.630.30">
    <property type="match status" value="1"/>
</dbReference>
<dbReference type="KEGG" id="smav:CFF01_03535"/>
<dbReference type="Pfam" id="PF00583">
    <property type="entry name" value="Acetyltransf_1"/>
    <property type="match status" value="1"/>
</dbReference>
<dbReference type="AlphaFoldDB" id="A0AAC9XMB9"/>
<dbReference type="EMBL" id="CP022272">
    <property type="protein sequence ID" value="ASJ95736.1"/>
    <property type="molecule type" value="Genomic_DNA"/>
</dbReference>
<evidence type="ECO:0000313" key="6">
    <source>
        <dbReference type="EMBL" id="QDF74299.1"/>
    </source>
</evidence>
<evidence type="ECO:0000256" key="2">
    <source>
        <dbReference type="SAM" id="Coils"/>
    </source>
</evidence>
<dbReference type="PROSITE" id="PS50995">
    <property type="entry name" value="HTH_MARR_2"/>
    <property type="match status" value="1"/>
</dbReference>
<feature type="domain" description="HTH marR-type" evidence="3">
    <location>
        <begin position="27"/>
        <end position="154"/>
    </location>
</feature>
<dbReference type="InterPro" id="IPR036390">
    <property type="entry name" value="WH_DNA-bd_sf"/>
</dbReference>
<evidence type="ECO:0000313" key="5">
    <source>
        <dbReference type="EMBL" id="ASJ95736.1"/>
    </source>
</evidence>
<dbReference type="InterPro" id="IPR036388">
    <property type="entry name" value="WH-like_DNA-bd_sf"/>
</dbReference>